<evidence type="ECO:0000313" key="7">
    <source>
        <dbReference type="Proteomes" id="UP000242497"/>
    </source>
</evidence>
<dbReference type="OrthoDB" id="9787346at2"/>
<feature type="transmembrane region" description="Helical" evidence="5">
    <location>
        <begin position="221"/>
        <end position="241"/>
    </location>
</feature>
<dbReference type="PANTHER" id="PTHR11040">
    <property type="entry name" value="ZINC/IRON TRANSPORTER"/>
    <property type="match status" value="1"/>
</dbReference>
<dbReference type="EMBL" id="FRAE01000026">
    <property type="protein sequence ID" value="SHJ99605.1"/>
    <property type="molecule type" value="Genomic_DNA"/>
</dbReference>
<evidence type="ECO:0000256" key="5">
    <source>
        <dbReference type="SAM" id="Phobius"/>
    </source>
</evidence>
<keyword evidence="5" id="KW-1133">Transmembrane helix</keyword>
<dbReference type="GO" id="GO:0005385">
    <property type="term" value="F:zinc ion transmembrane transporter activity"/>
    <property type="evidence" value="ECO:0007669"/>
    <property type="project" value="TreeGrafter"/>
</dbReference>
<comment type="subcellular location">
    <subcellularLocation>
        <location evidence="1">Cell membrane</location>
        <topology evidence="1">Multi-pass membrane protein</topology>
    </subcellularLocation>
</comment>
<proteinExistence type="inferred from homology"/>
<evidence type="ECO:0000313" key="6">
    <source>
        <dbReference type="EMBL" id="SHJ99605.1"/>
    </source>
</evidence>
<keyword evidence="4" id="KW-0862">Zinc</keyword>
<accession>A0A1M6NVB1</accession>
<dbReference type="STRING" id="1123349.SAMN02744037_01372"/>
<evidence type="ECO:0000256" key="1">
    <source>
        <dbReference type="ARBA" id="ARBA00004651"/>
    </source>
</evidence>
<organism evidence="6 7">
    <name type="scientific">Tepidibacter formicigenes DSM 15518</name>
    <dbReference type="NCBI Taxonomy" id="1123349"/>
    <lineage>
        <taxon>Bacteria</taxon>
        <taxon>Bacillati</taxon>
        <taxon>Bacillota</taxon>
        <taxon>Clostridia</taxon>
        <taxon>Peptostreptococcales</taxon>
        <taxon>Peptostreptococcaceae</taxon>
        <taxon>Tepidibacter</taxon>
    </lineage>
</organism>
<keyword evidence="5" id="KW-0472">Membrane</keyword>
<sequence length="242" mass="25719">MLGAMFWGGITGFAVFLGALVGIYFKIKKYIVGFIMALGTGVLIGAASFELLIKSVKNAGIKITAIGFILGAIIFTILDFIIAQKGGNERKRSKEKPEGYSGLAIFIGTLMDAIPESLIIGVSLIKEYHVSWILVIAIFISNFPEGLSSTIGLKKDGYSNSKIFFLWLMVLVTSSLSSLIGFIFFENASKSLVNGIGSFAAGGIVAMVSSTMMPEAYKEGGSVVGFISAIGLLSALILSHFE</sequence>
<feature type="transmembrane region" description="Helical" evidence="5">
    <location>
        <begin position="131"/>
        <end position="153"/>
    </location>
</feature>
<feature type="transmembrane region" description="Helical" evidence="5">
    <location>
        <begin position="191"/>
        <end position="209"/>
    </location>
</feature>
<feature type="transmembrane region" description="Helical" evidence="5">
    <location>
        <begin position="32"/>
        <end position="53"/>
    </location>
</feature>
<gene>
    <name evidence="6" type="ORF">SAMN02744037_01372</name>
</gene>
<dbReference type="AlphaFoldDB" id="A0A1M6NVB1"/>
<dbReference type="GO" id="GO:0005886">
    <property type="term" value="C:plasma membrane"/>
    <property type="evidence" value="ECO:0007669"/>
    <property type="project" value="UniProtKB-SubCell"/>
</dbReference>
<feature type="transmembrane region" description="Helical" evidence="5">
    <location>
        <begin position="6"/>
        <end position="25"/>
    </location>
</feature>
<dbReference type="Proteomes" id="UP000242497">
    <property type="component" value="Unassembled WGS sequence"/>
</dbReference>
<evidence type="ECO:0000256" key="3">
    <source>
        <dbReference type="ARBA" id="ARBA00022475"/>
    </source>
</evidence>
<dbReference type="RefSeq" id="WP_072888493.1">
    <property type="nucleotide sequence ID" value="NZ_FRAE01000026.1"/>
</dbReference>
<keyword evidence="7" id="KW-1185">Reference proteome</keyword>
<protein>
    <submittedName>
        <fullName evidence="6">Zinc transporter, ZIP family</fullName>
    </submittedName>
</protein>
<evidence type="ECO:0000256" key="4">
    <source>
        <dbReference type="ARBA" id="ARBA00022833"/>
    </source>
</evidence>
<feature type="transmembrane region" description="Helical" evidence="5">
    <location>
        <begin position="165"/>
        <end position="185"/>
    </location>
</feature>
<feature type="transmembrane region" description="Helical" evidence="5">
    <location>
        <begin position="103"/>
        <end position="125"/>
    </location>
</feature>
<dbReference type="PANTHER" id="PTHR11040:SF211">
    <property type="entry name" value="ZINC TRANSPORTER ZIP11"/>
    <property type="match status" value="1"/>
</dbReference>
<name>A0A1M6NVB1_9FIRM</name>
<comment type="similarity">
    <text evidence="2">Belongs to the ZIP transporter (TC 2.A.5) family.</text>
</comment>
<reference evidence="7" key="1">
    <citation type="submission" date="2016-11" db="EMBL/GenBank/DDBJ databases">
        <authorList>
            <person name="Varghese N."/>
            <person name="Submissions S."/>
        </authorList>
    </citation>
    <scope>NUCLEOTIDE SEQUENCE [LARGE SCALE GENOMIC DNA]</scope>
    <source>
        <strain evidence="7">DSM 15518</strain>
    </source>
</reference>
<feature type="transmembrane region" description="Helical" evidence="5">
    <location>
        <begin position="59"/>
        <end position="82"/>
    </location>
</feature>
<keyword evidence="3" id="KW-1003">Cell membrane</keyword>
<evidence type="ECO:0000256" key="2">
    <source>
        <dbReference type="ARBA" id="ARBA00006939"/>
    </source>
</evidence>
<keyword evidence="5" id="KW-0812">Transmembrane</keyword>